<dbReference type="Gene3D" id="1.20.1280.50">
    <property type="match status" value="1"/>
</dbReference>
<reference evidence="1 2" key="1">
    <citation type="journal article" date="2010" name="Nat. Biotechnol.">
        <title>Genome sequence of the model mushroom Schizophyllum commune.</title>
        <authorList>
            <person name="Ohm R.A."/>
            <person name="de Jong J.F."/>
            <person name="Lugones L.G."/>
            <person name="Aerts A."/>
            <person name="Kothe E."/>
            <person name="Stajich J.E."/>
            <person name="de Vries R.P."/>
            <person name="Record E."/>
            <person name="Levasseur A."/>
            <person name="Baker S.E."/>
            <person name="Bartholomew K.A."/>
            <person name="Coutinho P.M."/>
            <person name="Erdmann S."/>
            <person name="Fowler T.J."/>
            <person name="Gathman A.C."/>
            <person name="Lombard V."/>
            <person name="Henrissat B."/>
            <person name="Knabe N."/>
            <person name="Kuees U."/>
            <person name="Lilly W.W."/>
            <person name="Lindquist E."/>
            <person name="Lucas S."/>
            <person name="Magnuson J.K."/>
            <person name="Piumi F."/>
            <person name="Raudaskoski M."/>
            <person name="Salamov A."/>
            <person name="Schmutz J."/>
            <person name="Schwarze F.W.M.R."/>
            <person name="vanKuyk P.A."/>
            <person name="Horton J.S."/>
            <person name="Grigoriev I.V."/>
            <person name="Woesten H.A.B."/>
        </authorList>
    </citation>
    <scope>NUCLEOTIDE SEQUENCE [LARGE SCALE GENOMIC DNA]</scope>
    <source>
        <strain evidence="2">H4-8 / FGSC 9210</strain>
    </source>
</reference>
<name>D8Q5N1_SCHCM</name>
<evidence type="ECO:0000313" key="2">
    <source>
        <dbReference type="Proteomes" id="UP000007431"/>
    </source>
</evidence>
<dbReference type="RefSeq" id="XP_003031897.1">
    <property type="nucleotide sequence ID" value="XM_003031851.1"/>
</dbReference>
<dbReference type="InParanoid" id="D8Q5N1"/>
<dbReference type="SUPFAM" id="SSF52047">
    <property type="entry name" value="RNI-like"/>
    <property type="match status" value="1"/>
</dbReference>
<dbReference type="HOGENOM" id="CLU_614170_0_0_1"/>
<dbReference type="OMA" id="THTADEY"/>
<dbReference type="OrthoDB" id="2835124at2759"/>
<organism evidence="2">
    <name type="scientific">Schizophyllum commune (strain H4-8 / FGSC 9210)</name>
    <name type="common">Split gill fungus</name>
    <dbReference type="NCBI Taxonomy" id="578458"/>
    <lineage>
        <taxon>Eukaryota</taxon>
        <taxon>Fungi</taxon>
        <taxon>Dikarya</taxon>
        <taxon>Basidiomycota</taxon>
        <taxon>Agaricomycotina</taxon>
        <taxon>Agaricomycetes</taxon>
        <taxon>Agaricomycetidae</taxon>
        <taxon>Agaricales</taxon>
        <taxon>Schizophyllaceae</taxon>
        <taxon>Schizophyllum</taxon>
    </lineage>
</organism>
<dbReference type="KEGG" id="scm:SCHCO_02577993"/>
<gene>
    <name evidence="1" type="ORF">SCHCODRAFT_109274</name>
</gene>
<sequence>MTGIHQLPTETLTEILLAALPKYWFRSRPFSKSLPISHVCRRWRTICLETPSLWQRIWYVQRKGEDDWREEDVTALREYLRRSAGQTLSVTMGKCSALTKGAMNPVLPQPCVRDLWALVFHESRRWRVVRLLFGEGVPITVPYEEPLDLPELEEASVMCPADIDFRYPIEFRKDSAFRWFENASKLRRLRLSEPFSTTVMKVAWARLTHLHLSRGSEHYLLQYVAEILPLCTSLVHLEASSWIYGIEGVPVVEMPSLRTLYLGGDAIILCCYLLVPRLERFACDMDTYDCLKDRRDSFLLLSERHALGDLRQLYLTSWFDNWRYIDPMLERMPGLTYLHIDYCLARRVFNRVAKPRKICGIGTIASLRTLSLQMDEGEWKSPAIAALFVAELLKLPNLAKFEMWNVEEGLDDSEFNDQRLEGLRARGVVIEKHREYVQLPRDSDVV</sequence>
<dbReference type="Proteomes" id="UP000007431">
    <property type="component" value="Unassembled WGS sequence"/>
</dbReference>
<dbReference type="InterPro" id="IPR032675">
    <property type="entry name" value="LRR_dom_sf"/>
</dbReference>
<dbReference type="VEuPathDB" id="FungiDB:SCHCODRAFT_02577993"/>
<proteinExistence type="predicted"/>
<dbReference type="PANTHER" id="PTHR38926:SF72">
    <property type="entry name" value="IM:7136021-RELATED"/>
    <property type="match status" value="1"/>
</dbReference>
<feature type="non-terminal residue" evidence="1">
    <location>
        <position position="446"/>
    </location>
</feature>
<accession>D8Q5N1</accession>
<keyword evidence="2" id="KW-1185">Reference proteome</keyword>
<evidence type="ECO:0000313" key="1">
    <source>
        <dbReference type="EMBL" id="EFI96994.1"/>
    </source>
</evidence>
<dbReference type="EMBL" id="GL377306">
    <property type="protein sequence ID" value="EFI96994.1"/>
    <property type="molecule type" value="Genomic_DNA"/>
</dbReference>
<dbReference type="GeneID" id="9596430"/>
<protein>
    <submittedName>
        <fullName evidence="1">Uncharacterized protein</fullName>
    </submittedName>
</protein>
<dbReference type="Gene3D" id="3.80.10.10">
    <property type="entry name" value="Ribonuclease Inhibitor"/>
    <property type="match status" value="1"/>
</dbReference>
<dbReference type="AlphaFoldDB" id="D8Q5N1"/>
<dbReference type="PANTHER" id="PTHR38926">
    <property type="entry name" value="F-BOX DOMAIN CONTAINING PROTEIN, EXPRESSED"/>
    <property type="match status" value="1"/>
</dbReference>